<dbReference type="InterPro" id="IPR011009">
    <property type="entry name" value="Kinase-like_dom_sf"/>
</dbReference>
<dbReference type="InterPro" id="IPR017441">
    <property type="entry name" value="Protein_kinase_ATP_BS"/>
</dbReference>
<dbReference type="InterPro" id="IPR008271">
    <property type="entry name" value="Ser/Thr_kinase_AS"/>
</dbReference>
<evidence type="ECO:0000256" key="3">
    <source>
        <dbReference type="ARBA" id="ARBA00022679"/>
    </source>
</evidence>
<dbReference type="Proteomes" id="UP000236724">
    <property type="component" value="Unassembled WGS sequence"/>
</dbReference>
<dbReference type="InterPro" id="IPR000719">
    <property type="entry name" value="Prot_kinase_dom"/>
</dbReference>
<dbReference type="Gene3D" id="3.30.200.20">
    <property type="entry name" value="Phosphorylase Kinase, domain 1"/>
    <property type="match status" value="1"/>
</dbReference>
<protein>
    <recommendedName>
        <fullName evidence="2">non-specific serine/threonine protein kinase</fullName>
        <ecNumber evidence="2">2.7.11.1</ecNumber>
    </recommendedName>
</protein>
<keyword evidence="12" id="KW-1185">Reference proteome</keyword>
<evidence type="ECO:0000256" key="8">
    <source>
        <dbReference type="SAM" id="MobiDB-lite"/>
    </source>
</evidence>
<feature type="compositionally biased region" description="Basic and acidic residues" evidence="8">
    <location>
        <begin position="447"/>
        <end position="480"/>
    </location>
</feature>
<organism evidence="11 12">
    <name type="scientific">Candidatus Venteria ishoeyi</name>
    <dbReference type="NCBI Taxonomy" id="1899563"/>
    <lineage>
        <taxon>Bacteria</taxon>
        <taxon>Pseudomonadati</taxon>
        <taxon>Pseudomonadota</taxon>
        <taxon>Gammaproteobacteria</taxon>
        <taxon>Thiotrichales</taxon>
        <taxon>Thiotrichaceae</taxon>
        <taxon>Venteria</taxon>
    </lineage>
</organism>
<dbReference type="RefSeq" id="WP_103918883.1">
    <property type="nucleotide sequence ID" value="NZ_FMSV02000127.1"/>
</dbReference>
<dbReference type="PANTHER" id="PTHR43671">
    <property type="entry name" value="SERINE/THREONINE-PROTEIN KINASE NEK"/>
    <property type="match status" value="1"/>
</dbReference>
<dbReference type="SMART" id="SM00220">
    <property type="entry name" value="S_TKc"/>
    <property type="match status" value="1"/>
</dbReference>
<dbReference type="AlphaFoldDB" id="A0A1H6F730"/>
<evidence type="ECO:0000256" key="1">
    <source>
        <dbReference type="ARBA" id="ARBA00010886"/>
    </source>
</evidence>
<evidence type="ECO:0000256" key="2">
    <source>
        <dbReference type="ARBA" id="ARBA00012513"/>
    </source>
</evidence>
<keyword evidence="3 11" id="KW-0808">Transferase</keyword>
<evidence type="ECO:0000313" key="11">
    <source>
        <dbReference type="EMBL" id="SEH04866.1"/>
    </source>
</evidence>
<gene>
    <name evidence="11" type="primary">prkC_2</name>
    <name evidence="11" type="ORF">MBHS_00718</name>
</gene>
<evidence type="ECO:0000256" key="7">
    <source>
        <dbReference type="PROSITE-ProRule" id="PRU10141"/>
    </source>
</evidence>
<dbReference type="EMBL" id="FMSV02000127">
    <property type="protein sequence ID" value="SEH04866.1"/>
    <property type="molecule type" value="Genomic_DNA"/>
</dbReference>
<dbReference type="GO" id="GO:0005524">
    <property type="term" value="F:ATP binding"/>
    <property type="evidence" value="ECO:0007669"/>
    <property type="project" value="UniProtKB-UniRule"/>
</dbReference>
<name>A0A1H6F730_9GAMM</name>
<feature type="region of interest" description="Disordered" evidence="8">
    <location>
        <begin position="398"/>
        <end position="480"/>
    </location>
</feature>
<keyword evidence="4 7" id="KW-0547">Nucleotide-binding</keyword>
<accession>A0A1H6F730</accession>
<evidence type="ECO:0000256" key="5">
    <source>
        <dbReference type="ARBA" id="ARBA00022777"/>
    </source>
</evidence>
<feature type="domain" description="Protein kinase" evidence="10">
    <location>
        <begin position="20"/>
        <end position="312"/>
    </location>
</feature>
<reference evidence="11 12" key="1">
    <citation type="submission" date="2016-10" db="EMBL/GenBank/DDBJ databases">
        <authorList>
            <person name="de Groot N.N."/>
        </authorList>
    </citation>
    <scope>NUCLEOTIDE SEQUENCE [LARGE SCALE GENOMIC DNA]</scope>
    <source>
        <strain evidence="11">MBHS1</strain>
    </source>
</reference>
<keyword evidence="9" id="KW-0472">Membrane</keyword>
<keyword evidence="9" id="KW-0812">Transmembrane</keyword>
<feature type="compositionally biased region" description="Basic and acidic residues" evidence="8">
    <location>
        <begin position="399"/>
        <end position="408"/>
    </location>
</feature>
<proteinExistence type="inferred from homology"/>
<evidence type="ECO:0000313" key="12">
    <source>
        <dbReference type="Proteomes" id="UP000236724"/>
    </source>
</evidence>
<dbReference type="Gene3D" id="1.10.510.10">
    <property type="entry name" value="Transferase(Phosphotransferase) domain 1"/>
    <property type="match status" value="1"/>
</dbReference>
<dbReference type="InterPro" id="IPR050660">
    <property type="entry name" value="NEK_Ser/Thr_kinase"/>
</dbReference>
<dbReference type="PROSITE" id="PS00107">
    <property type="entry name" value="PROTEIN_KINASE_ATP"/>
    <property type="match status" value="1"/>
</dbReference>
<keyword evidence="5 11" id="KW-0418">Kinase</keyword>
<feature type="binding site" evidence="7">
    <location>
        <position position="49"/>
    </location>
    <ligand>
        <name>ATP</name>
        <dbReference type="ChEBI" id="CHEBI:30616"/>
    </ligand>
</feature>
<evidence type="ECO:0000256" key="9">
    <source>
        <dbReference type="SAM" id="Phobius"/>
    </source>
</evidence>
<evidence type="ECO:0000256" key="6">
    <source>
        <dbReference type="ARBA" id="ARBA00022840"/>
    </source>
</evidence>
<evidence type="ECO:0000256" key="4">
    <source>
        <dbReference type="ARBA" id="ARBA00022741"/>
    </source>
</evidence>
<dbReference type="Pfam" id="PF00069">
    <property type="entry name" value="Pkinase"/>
    <property type="match status" value="1"/>
</dbReference>
<feature type="compositionally biased region" description="Basic and acidic residues" evidence="8">
    <location>
        <begin position="415"/>
        <end position="441"/>
    </location>
</feature>
<dbReference type="GO" id="GO:0004674">
    <property type="term" value="F:protein serine/threonine kinase activity"/>
    <property type="evidence" value="ECO:0007669"/>
    <property type="project" value="UniProtKB-EC"/>
</dbReference>
<comment type="similarity">
    <text evidence="1">Belongs to the protein kinase superfamily. NEK Ser/Thr protein kinase family. NIMA subfamily.</text>
</comment>
<dbReference type="PROSITE" id="PS00108">
    <property type="entry name" value="PROTEIN_KINASE_ST"/>
    <property type="match status" value="1"/>
</dbReference>
<dbReference type="OrthoDB" id="9816047at2"/>
<dbReference type="CDD" id="cd14014">
    <property type="entry name" value="STKc_PknB_like"/>
    <property type="match status" value="1"/>
</dbReference>
<dbReference type="PANTHER" id="PTHR43671:SF13">
    <property type="entry name" value="SERINE_THREONINE-PROTEIN KINASE NEK2"/>
    <property type="match status" value="1"/>
</dbReference>
<sequence length="480" mass="54010">MSETNEYKNALPNGYQLHEYRLKKVLGAGGFGITYLAFDTQLESDVAIKEFFPNDLAVREKDENIYPKSQKDEEQFNKGLERFFREAQTLVKFKHRNIVKVSAFFEFNHTGYFVMDYENGHSLAELIQEDDEDVLDTKKSNTPGFTLPEDKLLKIIKPLLSGLQSVHAAGYLHRDIKPQNIYLRNTDHSPVLIDFGSARYDSSGRSLSTNMVVSFGYSPFEQYESTESKQGPWTDIYSMGAVLYRLISGYKPEEAPKRIGASLRGTPDPMTPAVEVGKGKYSKSLLEGIDWALKVPEQERPQNISEWMDILFPDEKSGTKTIPVTPVSKATESEKSSSLLLPVAALGIVGMLGVGGYFAYPHIQPLLEGTPSVSEAERIAQQKKIDDAKKQADRIAQQKKADDAKKQADLIAKQKKADDAKKRADRIAQQKKADDAKKQADRIAQQKKIDDAKKRADRIAQQKKIDDAKKRADRIAQQKK</sequence>
<keyword evidence="6 7" id="KW-0067">ATP-binding</keyword>
<evidence type="ECO:0000259" key="10">
    <source>
        <dbReference type="PROSITE" id="PS50011"/>
    </source>
</evidence>
<keyword evidence="9" id="KW-1133">Transmembrane helix</keyword>
<dbReference type="PROSITE" id="PS50011">
    <property type="entry name" value="PROTEIN_KINASE_DOM"/>
    <property type="match status" value="1"/>
</dbReference>
<dbReference type="SUPFAM" id="SSF56112">
    <property type="entry name" value="Protein kinase-like (PK-like)"/>
    <property type="match status" value="1"/>
</dbReference>
<feature type="transmembrane region" description="Helical" evidence="9">
    <location>
        <begin position="339"/>
        <end position="360"/>
    </location>
</feature>
<dbReference type="EC" id="2.7.11.1" evidence="2"/>